<keyword evidence="1" id="KW-0472">Membrane</keyword>
<gene>
    <name evidence="3" type="ORF">K1X15_04240</name>
</gene>
<feature type="transmembrane region" description="Helical" evidence="1">
    <location>
        <begin position="81"/>
        <end position="99"/>
    </location>
</feature>
<dbReference type="InterPro" id="IPR002656">
    <property type="entry name" value="Acyl_transf_3_dom"/>
</dbReference>
<proteinExistence type="predicted"/>
<feature type="transmembrane region" description="Helical" evidence="1">
    <location>
        <begin position="42"/>
        <end position="60"/>
    </location>
</feature>
<keyword evidence="3" id="KW-0012">Acyltransferase</keyword>
<dbReference type="PANTHER" id="PTHR23028:SF53">
    <property type="entry name" value="ACYL_TRANSF_3 DOMAIN-CONTAINING PROTEIN"/>
    <property type="match status" value="1"/>
</dbReference>
<feature type="transmembrane region" description="Helical" evidence="1">
    <location>
        <begin position="20"/>
        <end position="36"/>
    </location>
</feature>
<feature type="domain" description="Acyltransferase 3" evidence="2">
    <location>
        <begin position="14"/>
        <end position="163"/>
    </location>
</feature>
<feature type="transmembrane region" description="Helical" evidence="1">
    <location>
        <begin position="152"/>
        <end position="168"/>
    </location>
</feature>
<keyword evidence="1" id="KW-0812">Transmembrane</keyword>
<organism evidence="3 4">
    <name type="scientific">Devosia salina</name>
    <dbReference type="NCBI Taxonomy" id="2860336"/>
    <lineage>
        <taxon>Bacteria</taxon>
        <taxon>Pseudomonadati</taxon>
        <taxon>Pseudomonadota</taxon>
        <taxon>Alphaproteobacteria</taxon>
        <taxon>Hyphomicrobiales</taxon>
        <taxon>Devosiaceae</taxon>
        <taxon>Devosia</taxon>
    </lineage>
</organism>
<sequence>MKPAEHGTAGYRRDIDGLRAIAVLAVIAFHASPGLLGSGYLGVDIFFVISGYVITGYLVRAPKRGLTSYVLDFYSRRIRRLLPALLLCILVTAWAFVLVTTRPPKDVFDTGAWALLGLSNIQLFLASQDYFALEAGLNPFTHTWSLGVEEQYYLIYPALFAILGWTWHSGDPRRGISH</sequence>
<dbReference type="GO" id="GO:0016746">
    <property type="term" value="F:acyltransferase activity"/>
    <property type="evidence" value="ECO:0007669"/>
    <property type="project" value="UniProtKB-KW"/>
</dbReference>
<name>A0ABX8WFW1_9HYPH</name>
<dbReference type="Pfam" id="PF01757">
    <property type="entry name" value="Acyl_transf_3"/>
    <property type="match status" value="1"/>
</dbReference>
<reference evidence="3 4" key="1">
    <citation type="submission" date="2021-08" db="EMBL/GenBank/DDBJ databases">
        <title>Devosia salina sp. nov., isolated from the South China Sea sediment.</title>
        <authorList>
            <person name="Zhou Z."/>
        </authorList>
    </citation>
    <scope>NUCLEOTIDE SEQUENCE [LARGE SCALE GENOMIC DNA]</scope>
    <source>
        <strain evidence="3 4">SCS-3</strain>
    </source>
</reference>
<accession>A0ABX8WFW1</accession>
<evidence type="ECO:0000256" key="1">
    <source>
        <dbReference type="SAM" id="Phobius"/>
    </source>
</evidence>
<evidence type="ECO:0000259" key="2">
    <source>
        <dbReference type="Pfam" id="PF01757"/>
    </source>
</evidence>
<protein>
    <submittedName>
        <fullName evidence="3">Acyltransferase</fullName>
    </submittedName>
</protein>
<dbReference type="PANTHER" id="PTHR23028">
    <property type="entry name" value="ACETYLTRANSFERASE"/>
    <property type="match status" value="1"/>
</dbReference>
<keyword evidence="3" id="KW-0808">Transferase</keyword>
<evidence type="ECO:0000313" key="3">
    <source>
        <dbReference type="EMBL" id="QYO77785.1"/>
    </source>
</evidence>
<dbReference type="EMBL" id="CP080590">
    <property type="protein sequence ID" value="QYO77785.1"/>
    <property type="molecule type" value="Genomic_DNA"/>
</dbReference>
<dbReference type="InterPro" id="IPR050879">
    <property type="entry name" value="Acyltransferase_3"/>
</dbReference>
<keyword evidence="4" id="KW-1185">Reference proteome</keyword>
<evidence type="ECO:0000313" key="4">
    <source>
        <dbReference type="Proteomes" id="UP000825799"/>
    </source>
</evidence>
<dbReference type="RefSeq" id="WP_220306239.1">
    <property type="nucleotide sequence ID" value="NZ_CP080590.1"/>
</dbReference>
<keyword evidence="1" id="KW-1133">Transmembrane helix</keyword>
<dbReference type="Proteomes" id="UP000825799">
    <property type="component" value="Chromosome"/>
</dbReference>